<gene>
    <name evidence="1" type="ORF">TNIN_358001</name>
</gene>
<sequence length="114" mass="13071">MTGKCVPQRYSRNWLGSCPESVYADLERKLSPRKKNLLCKIVSDFITRNSLTMSQPRGGVIPDLGAHTLRVARLTGLLFNRECYFTQNKSVGMPRPFPIANLRCPFFYPNFSRK</sequence>
<evidence type="ECO:0000313" key="2">
    <source>
        <dbReference type="Proteomes" id="UP000886998"/>
    </source>
</evidence>
<organism evidence="1 2">
    <name type="scientific">Trichonephila inaurata madagascariensis</name>
    <dbReference type="NCBI Taxonomy" id="2747483"/>
    <lineage>
        <taxon>Eukaryota</taxon>
        <taxon>Metazoa</taxon>
        <taxon>Ecdysozoa</taxon>
        <taxon>Arthropoda</taxon>
        <taxon>Chelicerata</taxon>
        <taxon>Arachnida</taxon>
        <taxon>Araneae</taxon>
        <taxon>Araneomorphae</taxon>
        <taxon>Entelegynae</taxon>
        <taxon>Araneoidea</taxon>
        <taxon>Nephilidae</taxon>
        <taxon>Trichonephila</taxon>
        <taxon>Trichonephila inaurata</taxon>
    </lineage>
</organism>
<comment type="caution">
    <text evidence="1">The sequence shown here is derived from an EMBL/GenBank/DDBJ whole genome shotgun (WGS) entry which is preliminary data.</text>
</comment>
<accession>A0A8X6MI69</accession>
<dbReference type="EMBL" id="BMAV01027578">
    <property type="protein sequence ID" value="GFS60518.1"/>
    <property type="molecule type" value="Genomic_DNA"/>
</dbReference>
<dbReference type="AlphaFoldDB" id="A0A8X6MI69"/>
<reference evidence="1" key="1">
    <citation type="submission" date="2020-08" db="EMBL/GenBank/DDBJ databases">
        <title>Multicomponent nature underlies the extraordinary mechanical properties of spider dragline silk.</title>
        <authorList>
            <person name="Kono N."/>
            <person name="Nakamura H."/>
            <person name="Mori M."/>
            <person name="Yoshida Y."/>
            <person name="Ohtoshi R."/>
            <person name="Malay A.D."/>
            <person name="Moran D.A.P."/>
            <person name="Tomita M."/>
            <person name="Numata K."/>
            <person name="Arakawa K."/>
        </authorList>
    </citation>
    <scope>NUCLEOTIDE SEQUENCE</scope>
</reference>
<keyword evidence="2" id="KW-1185">Reference proteome</keyword>
<protein>
    <submittedName>
        <fullName evidence="1">Uncharacterized protein</fullName>
    </submittedName>
</protein>
<proteinExistence type="predicted"/>
<dbReference type="Proteomes" id="UP000886998">
    <property type="component" value="Unassembled WGS sequence"/>
</dbReference>
<evidence type="ECO:0000313" key="1">
    <source>
        <dbReference type="EMBL" id="GFS60518.1"/>
    </source>
</evidence>
<name>A0A8X6MI69_9ARAC</name>